<dbReference type="EMBL" id="JACGWJ010000031">
    <property type="protein sequence ID" value="KAL0298759.1"/>
    <property type="molecule type" value="Genomic_DNA"/>
</dbReference>
<dbReference type="PANTHER" id="PTHR10775">
    <property type="entry name" value="OS08G0208400 PROTEIN"/>
    <property type="match status" value="1"/>
</dbReference>
<comment type="caution">
    <text evidence="2">The sequence shown here is derived from an EMBL/GenBank/DDBJ whole genome shotgun (WGS) entry which is preliminary data.</text>
</comment>
<dbReference type="InterPro" id="IPR004242">
    <property type="entry name" value="Transposase_21"/>
</dbReference>
<dbReference type="Pfam" id="PF02992">
    <property type="entry name" value="Transposase_21"/>
    <property type="match status" value="1"/>
</dbReference>
<reference evidence="2" key="2">
    <citation type="journal article" date="2024" name="Plant">
        <title>Genomic evolution and insights into agronomic trait innovations of Sesamum species.</title>
        <authorList>
            <person name="Miao H."/>
            <person name="Wang L."/>
            <person name="Qu L."/>
            <person name="Liu H."/>
            <person name="Sun Y."/>
            <person name="Le M."/>
            <person name="Wang Q."/>
            <person name="Wei S."/>
            <person name="Zheng Y."/>
            <person name="Lin W."/>
            <person name="Duan Y."/>
            <person name="Cao H."/>
            <person name="Xiong S."/>
            <person name="Wang X."/>
            <person name="Wei L."/>
            <person name="Li C."/>
            <person name="Ma Q."/>
            <person name="Ju M."/>
            <person name="Zhao R."/>
            <person name="Li G."/>
            <person name="Mu C."/>
            <person name="Tian Q."/>
            <person name="Mei H."/>
            <person name="Zhang T."/>
            <person name="Gao T."/>
            <person name="Zhang H."/>
        </authorList>
    </citation>
    <scope>NUCLEOTIDE SEQUENCE</scope>
    <source>
        <strain evidence="2">G02</strain>
    </source>
</reference>
<accession>A0AAW2JVW0</accession>
<proteinExistence type="predicted"/>
<dbReference type="Pfam" id="PF13963">
    <property type="entry name" value="Transpos_assoc"/>
    <property type="match status" value="1"/>
</dbReference>
<sequence length="343" mass="39844">MYKNLLGRAGLTSEFEDGLKTFIEWAKGQRRHMDGDKIRCPCRRCKNIKFGRPDEDYFEAPSVPQVSEEPNPAGHVEDNYPQWGYEQHMDWAQRMVYDAARSSYFASYHKGVPDDSMRSCPVDTGTRSYIYGSCSSYDYDESGLADRFFNVVHVVDQPLWDGCNQSHLGVVAELGRSHRKKSPYVVLRYLSLTPRLKRLYYSKATFEHMTWHATHQKKGGLMCHPSYAYAWKHFDRMYPNFIEEPRNVQLGLCTNGFAPHSQYGRTYSCRSVIITPYNLSPGICTSFKYMFLTMVIPNISNLKRLINVYLEPLIEEMLQLWPVGVRTYDDAMDRAFIMRATLM</sequence>
<reference evidence="2" key="1">
    <citation type="submission" date="2020-06" db="EMBL/GenBank/DDBJ databases">
        <authorList>
            <person name="Li T."/>
            <person name="Hu X."/>
            <person name="Zhang T."/>
            <person name="Song X."/>
            <person name="Zhang H."/>
            <person name="Dai N."/>
            <person name="Sheng W."/>
            <person name="Hou X."/>
            <person name="Wei L."/>
        </authorList>
    </citation>
    <scope>NUCLEOTIDE SEQUENCE</scope>
    <source>
        <strain evidence="2">G02</strain>
        <tissue evidence="2">Leaf</tissue>
    </source>
</reference>
<organism evidence="2">
    <name type="scientific">Sesamum radiatum</name>
    <name type="common">Black benniseed</name>
    <dbReference type="NCBI Taxonomy" id="300843"/>
    <lineage>
        <taxon>Eukaryota</taxon>
        <taxon>Viridiplantae</taxon>
        <taxon>Streptophyta</taxon>
        <taxon>Embryophyta</taxon>
        <taxon>Tracheophyta</taxon>
        <taxon>Spermatophyta</taxon>
        <taxon>Magnoliopsida</taxon>
        <taxon>eudicotyledons</taxon>
        <taxon>Gunneridae</taxon>
        <taxon>Pentapetalae</taxon>
        <taxon>asterids</taxon>
        <taxon>lamiids</taxon>
        <taxon>Lamiales</taxon>
        <taxon>Pedaliaceae</taxon>
        <taxon>Sesamum</taxon>
    </lineage>
</organism>
<gene>
    <name evidence="2" type="ORF">Sradi_6535700</name>
</gene>
<protein>
    <recommendedName>
        <fullName evidence="1">Transposase-associated domain-containing protein</fullName>
    </recommendedName>
</protein>
<dbReference type="AlphaFoldDB" id="A0AAW2JVW0"/>
<dbReference type="PANTHER" id="PTHR10775:SF185">
    <property type="entry name" value="OS08G0208400 PROTEIN"/>
    <property type="match status" value="1"/>
</dbReference>
<evidence type="ECO:0000259" key="1">
    <source>
        <dbReference type="Pfam" id="PF13963"/>
    </source>
</evidence>
<feature type="domain" description="Transposase-associated" evidence="1">
    <location>
        <begin position="9"/>
        <end position="52"/>
    </location>
</feature>
<evidence type="ECO:0000313" key="2">
    <source>
        <dbReference type="EMBL" id="KAL0298759.1"/>
    </source>
</evidence>
<dbReference type="InterPro" id="IPR029480">
    <property type="entry name" value="Transpos_assoc"/>
</dbReference>
<name>A0AAW2JVW0_SESRA</name>